<feature type="region of interest" description="Disordered" evidence="1">
    <location>
        <begin position="99"/>
        <end position="195"/>
    </location>
</feature>
<feature type="compositionally biased region" description="Basic and acidic residues" evidence="1">
    <location>
        <begin position="150"/>
        <end position="183"/>
    </location>
</feature>
<dbReference type="InterPro" id="IPR046478">
    <property type="entry name" value="DUF6799"/>
</dbReference>
<dbReference type="Proteomes" id="UP000601361">
    <property type="component" value="Unassembled WGS sequence"/>
</dbReference>
<keyword evidence="2" id="KW-0732">Signal</keyword>
<feature type="domain" description="DUF6799" evidence="3">
    <location>
        <begin position="29"/>
        <end position="88"/>
    </location>
</feature>
<accession>A0ABQ1WN92</accession>
<comment type="caution">
    <text evidence="4">The sequence shown here is derived from an EMBL/GenBank/DDBJ whole genome shotgun (WGS) entry which is preliminary data.</text>
</comment>
<evidence type="ECO:0000259" key="3">
    <source>
        <dbReference type="Pfam" id="PF20606"/>
    </source>
</evidence>
<name>A0ABQ1WN92_9BACT</name>
<protein>
    <recommendedName>
        <fullName evidence="3">DUF6799 domain-containing protein</fullName>
    </recommendedName>
</protein>
<organism evidence="4 5">
    <name type="scientific">Hymenobacter glacieicola</name>
    <dbReference type="NCBI Taxonomy" id="1562124"/>
    <lineage>
        <taxon>Bacteria</taxon>
        <taxon>Pseudomonadati</taxon>
        <taxon>Bacteroidota</taxon>
        <taxon>Cytophagia</taxon>
        <taxon>Cytophagales</taxon>
        <taxon>Hymenobacteraceae</taxon>
        <taxon>Hymenobacter</taxon>
    </lineage>
</organism>
<proteinExistence type="predicted"/>
<evidence type="ECO:0000313" key="5">
    <source>
        <dbReference type="Proteomes" id="UP000601361"/>
    </source>
</evidence>
<feature type="compositionally biased region" description="Low complexity" evidence="1">
    <location>
        <begin position="109"/>
        <end position="119"/>
    </location>
</feature>
<keyword evidence="5" id="KW-1185">Reference proteome</keyword>
<feature type="compositionally biased region" description="Basic and acidic residues" evidence="1">
    <location>
        <begin position="120"/>
        <end position="137"/>
    </location>
</feature>
<feature type="compositionally biased region" description="Basic residues" evidence="1">
    <location>
        <begin position="184"/>
        <end position="195"/>
    </location>
</feature>
<gene>
    <name evidence="4" type="ORF">GCM10011378_12350</name>
</gene>
<sequence>MSKFYFLLVGLSLSFGGATSAAAQKLNNDGFQRRNGQMHILRNGQVRPMLRDAHLPTGAVVGTDGFVVGPDGKRTELQEGQGCDLKGNLVSVVATAGGGLALSPPVSTPRRPASEAPAAEEVRAVLEDLLGRGRREEDQDDEREEYDEKYEEKAREQRKKEEEWQREEQKRREEHEREREKKWKEKWKKGKKWDD</sequence>
<evidence type="ECO:0000313" key="4">
    <source>
        <dbReference type="EMBL" id="GGG37579.1"/>
    </source>
</evidence>
<feature type="compositionally biased region" description="Acidic residues" evidence="1">
    <location>
        <begin position="138"/>
        <end position="149"/>
    </location>
</feature>
<dbReference type="EMBL" id="BMGS01000003">
    <property type="protein sequence ID" value="GGG37579.1"/>
    <property type="molecule type" value="Genomic_DNA"/>
</dbReference>
<dbReference type="RefSeq" id="WP_188556947.1">
    <property type="nucleotide sequence ID" value="NZ_BMGS01000003.1"/>
</dbReference>
<reference evidence="5" key="1">
    <citation type="journal article" date="2019" name="Int. J. Syst. Evol. Microbiol.">
        <title>The Global Catalogue of Microorganisms (GCM) 10K type strain sequencing project: providing services to taxonomists for standard genome sequencing and annotation.</title>
        <authorList>
            <consortium name="The Broad Institute Genomics Platform"/>
            <consortium name="The Broad Institute Genome Sequencing Center for Infectious Disease"/>
            <person name="Wu L."/>
            <person name="Ma J."/>
        </authorList>
    </citation>
    <scope>NUCLEOTIDE SEQUENCE [LARGE SCALE GENOMIC DNA]</scope>
    <source>
        <strain evidence="5">CGMCC 1.12990</strain>
    </source>
</reference>
<feature type="chain" id="PRO_5045197970" description="DUF6799 domain-containing protein" evidence="2">
    <location>
        <begin position="24"/>
        <end position="195"/>
    </location>
</feature>
<evidence type="ECO:0000256" key="2">
    <source>
        <dbReference type="SAM" id="SignalP"/>
    </source>
</evidence>
<feature type="signal peptide" evidence="2">
    <location>
        <begin position="1"/>
        <end position="23"/>
    </location>
</feature>
<evidence type="ECO:0000256" key="1">
    <source>
        <dbReference type="SAM" id="MobiDB-lite"/>
    </source>
</evidence>
<dbReference type="Pfam" id="PF20606">
    <property type="entry name" value="DUF6799"/>
    <property type="match status" value="1"/>
</dbReference>